<dbReference type="STRING" id="7168.A0A182NVD8"/>
<dbReference type="Proteomes" id="UP000075884">
    <property type="component" value="Unassembled WGS sequence"/>
</dbReference>
<keyword evidence="3" id="KW-1185">Reference proteome</keyword>
<keyword evidence="1" id="KW-0732">Signal</keyword>
<evidence type="ECO:0000256" key="1">
    <source>
        <dbReference type="SAM" id="SignalP"/>
    </source>
</evidence>
<evidence type="ECO:0000313" key="2">
    <source>
        <dbReference type="EnsemblMetazoa" id="ADIR011639-PA"/>
    </source>
</evidence>
<name>A0A182NVD8_9DIPT</name>
<dbReference type="AlphaFoldDB" id="A0A182NVD8"/>
<feature type="signal peptide" evidence="1">
    <location>
        <begin position="1"/>
        <end position="26"/>
    </location>
</feature>
<accession>A0A182NVD8</accession>
<protein>
    <submittedName>
        <fullName evidence="2">Uncharacterized protein</fullName>
    </submittedName>
</protein>
<reference evidence="2" key="2">
    <citation type="submission" date="2020-05" db="UniProtKB">
        <authorList>
            <consortium name="EnsemblMetazoa"/>
        </authorList>
    </citation>
    <scope>IDENTIFICATION</scope>
    <source>
        <strain evidence="2">WRAIR2</strain>
    </source>
</reference>
<reference evidence="3" key="1">
    <citation type="submission" date="2013-03" db="EMBL/GenBank/DDBJ databases">
        <title>The Genome Sequence of Anopheles dirus WRAIR2.</title>
        <authorList>
            <consortium name="The Broad Institute Genomics Platform"/>
            <person name="Neafsey D.E."/>
            <person name="Walton C."/>
            <person name="Walker B."/>
            <person name="Young S.K."/>
            <person name="Zeng Q."/>
            <person name="Gargeya S."/>
            <person name="Fitzgerald M."/>
            <person name="Haas B."/>
            <person name="Abouelleil A."/>
            <person name="Allen A.W."/>
            <person name="Alvarado L."/>
            <person name="Arachchi H.M."/>
            <person name="Berlin A.M."/>
            <person name="Chapman S.B."/>
            <person name="Gainer-Dewar J."/>
            <person name="Goldberg J."/>
            <person name="Griggs A."/>
            <person name="Gujja S."/>
            <person name="Hansen M."/>
            <person name="Howarth C."/>
            <person name="Imamovic A."/>
            <person name="Ireland A."/>
            <person name="Larimer J."/>
            <person name="McCowan C."/>
            <person name="Murphy C."/>
            <person name="Pearson M."/>
            <person name="Poon T.W."/>
            <person name="Priest M."/>
            <person name="Roberts A."/>
            <person name="Saif S."/>
            <person name="Shea T."/>
            <person name="Sisk P."/>
            <person name="Sykes S."/>
            <person name="Wortman J."/>
            <person name="Nusbaum C."/>
            <person name="Birren B."/>
        </authorList>
    </citation>
    <scope>NUCLEOTIDE SEQUENCE [LARGE SCALE GENOMIC DNA]</scope>
    <source>
        <strain evidence="3">WRAIR2</strain>
    </source>
</reference>
<feature type="chain" id="PRO_5008130485" evidence="1">
    <location>
        <begin position="27"/>
        <end position="178"/>
    </location>
</feature>
<organism evidence="2 3">
    <name type="scientific">Anopheles dirus</name>
    <dbReference type="NCBI Taxonomy" id="7168"/>
    <lineage>
        <taxon>Eukaryota</taxon>
        <taxon>Metazoa</taxon>
        <taxon>Ecdysozoa</taxon>
        <taxon>Arthropoda</taxon>
        <taxon>Hexapoda</taxon>
        <taxon>Insecta</taxon>
        <taxon>Pterygota</taxon>
        <taxon>Neoptera</taxon>
        <taxon>Endopterygota</taxon>
        <taxon>Diptera</taxon>
        <taxon>Nematocera</taxon>
        <taxon>Culicoidea</taxon>
        <taxon>Culicidae</taxon>
        <taxon>Anophelinae</taxon>
        <taxon>Anopheles</taxon>
    </lineage>
</organism>
<dbReference type="EnsemblMetazoa" id="ADIR011639-RA">
    <property type="protein sequence ID" value="ADIR011639-PA"/>
    <property type="gene ID" value="ADIR011639"/>
</dbReference>
<proteinExistence type="predicted"/>
<dbReference type="VEuPathDB" id="VectorBase:ADIR011639"/>
<sequence length="178" mass="20283">MAISSLSKPAAITAISLLLSITAVKCIENYKTRPSIHESSDRRKTTDAQTSGSSLWAPEYYDGPDAYKKDFITSSYEDKFSNNNPLYPTPFSSGSLYSSGGLYDRRPSYGTARPIDYGVHDYDNPYDNVHQTQGYGWNYPYGPKELQLHWLLIRYSYMLVLVPENGNVEMPQRRMHMI</sequence>
<evidence type="ECO:0000313" key="3">
    <source>
        <dbReference type="Proteomes" id="UP000075884"/>
    </source>
</evidence>